<protein>
    <submittedName>
        <fullName evidence="2">Uncharacterized protein</fullName>
    </submittedName>
</protein>
<dbReference type="Proteomes" id="UP001266305">
    <property type="component" value="Unassembled WGS sequence"/>
</dbReference>
<feature type="region of interest" description="Disordered" evidence="1">
    <location>
        <begin position="1"/>
        <end position="20"/>
    </location>
</feature>
<gene>
    <name evidence="2" type="ORF">P7K49_035568</name>
</gene>
<evidence type="ECO:0000313" key="3">
    <source>
        <dbReference type="Proteomes" id="UP001266305"/>
    </source>
</evidence>
<organism evidence="2 3">
    <name type="scientific">Saguinus oedipus</name>
    <name type="common">Cotton-top tamarin</name>
    <name type="synonym">Oedipomidas oedipus</name>
    <dbReference type="NCBI Taxonomy" id="9490"/>
    <lineage>
        <taxon>Eukaryota</taxon>
        <taxon>Metazoa</taxon>
        <taxon>Chordata</taxon>
        <taxon>Craniata</taxon>
        <taxon>Vertebrata</taxon>
        <taxon>Euteleostomi</taxon>
        <taxon>Mammalia</taxon>
        <taxon>Eutheria</taxon>
        <taxon>Euarchontoglires</taxon>
        <taxon>Primates</taxon>
        <taxon>Haplorrhini</taxon>
        <taxon>Platyrrhini</taxon>
        <taxon>Cebidae</taxon>
        <taxon>Callitrichinae</taxon>
        <taxon>Saguinus</taxon>
    </lineage>
</organism>
<proteinExistence type="predicted"/>
<evidence type="ECO:0000313" key="2">
    <source>
        <dbReference type="EMBL" id="KAK2086143.1"/>
    </source>
</evidence>
<sequence length="209" mass="23215">MGECSQRPGPTRQALSQERFPPYCLQRPYGRGPQCSSSPVQGAVMEGADGQGAAAPHTPVRQDMYVAIGHDSTGTLLAKDSLERMVMKRIKKKNKEMRPRVSSSVGVQVETQKTLNHKMAMRQKQLRISPRPSLSRVGLSKCQLCTIIPFSHTTRRNECETAAIRNEQKIGAEDITCLLFAADQLLELSSLSVQHGFSKLSFPKDISFW</sequence>
<accession>A0ABQ9TN34</accession>
<comment type="caution">
    <text evidence="2">The sequence shown here is derived from an EMBL/GenBank/DDBJ whole genome shotgun (WGS) entry which is preliminary data.</text>
</comment>
<reference evidence="2 3" key="1">
    <citation type="submission" date="2023-05" db="EMBL/GenBank/DDBJ databases">
        <title>B98-5 Cell Line De Novo Hybrid Assembly: An Optical Mapping Approach.</title>
        <authorList>
            <person name="Kananen K."/>
            <person name="Auerbach J.A."/>
            <person name="Kautto E."/>
            <person name="Blachly J.S."/>
        </authorList>
    </citation>
    <scope>NUCLEOTIDE SEQUENCE [LARGE SCALE GENOMIC DNA]</scope>
    <source>
        <strain evidence="2">B95-8</strain>
        <tissue evidence="2">Cell line</tissue>
    </source>
</reference>
<evidence type="ECO:0000256" key="1">
    <source>
        <dbReference type="SAM" id="MobiDB-lite"/>
    </source>
</evidence>
<dbReference type="EMBL" id="JASSZA010000020">
    <property type="protein sequence ID" value="KAK2086143.1"/>
    <property type="molecule type" value="Genomic_DNA"/>
</dbReference>
<keyword evidence="3" id="KW-1185">Reference proteome</keyword>
<feature type="region of interest" description="Disordered" evidence="1">
    <location>
        <begin position="30"/>
        <end position="56"/>
    </location>
</feature>
<name>A0ABQ9TN34_SAGOE</name>